<evidence type="ECO:0000256" key="2">
    <source>
        <dbReference type="PROSITE-ProRule" id="PRU00703"/>
    </source>
</evidence>
<evidence type="ECO:0000313" key="5">
    <source>
        <dbReference type="EMBL" id="MFC7198609.1"/>
    </source>
</evidence>
<dbReference type="InterPro" id="IPR000644">
    <property type="entry name" value="CBS_dom"/>
</dbReference>
<dbReference type="PROSITE" id="PS51371">
    <property type="entry name" value="CBS"/>
    <property type="match status" value="2"/>
</dbReference>
<dbReference type="InterPro" id="IPR051257">
    <property type="entry name" value="Diverse_CBS-Domain"/>
</dbReference>
<dbReference type="Pfam" id="PF00571">
    <property type="entry name" value="CBS"/>
    <property type="match status" value="2"/>
</dbReference>
<dbReference type="SMART" id="SM00116">
    <property type="entry name" value="CBS"/>
    <property type="match status" value="2"/>
</dbReference>
<sequence length="134" mass="14692">MEDIFVGRIMTADLHTVTPDTLVEDAAQVMLDNDISSVVVVDEENRLEGILTTTDFVHIVAKSQPKAETYVSRYMSTDIVTAGAQDTIRDVADAMVDYGFHHMPVVDEEDHVIGIITTADLTAYLSHVQTPSPS</sequence>
<keyword evidence="6" id="KW-1185">Reference proteome</keyword>
<dbReference type="InterPro" id="IPR046342">
    <property type="entry name" value="CBS_dom_sf"/>
</dbReference>
<name>A0ABD5Z0C5_9EURY</name>
<dbReference type="CDD" id="cd09836">
    <property type="entry name" value="CBS_pair_arch"/>
    <property type="match status" value="1"/>
</dbReference>
<dbReference type="Gene3D" id="3.10.580.10">
    <property type="entry name" value="CBS-domain"/>
    <property type="match status" value="1"/>
</dbReference>
<feature type="domain" description="CBS" evidence="3">
    <location>
        <begin position="75"/>
        <end position="134"/>
    </location>
</feature>
<evidence type="ECO:0000313" key="6">
    <source>
        <dbReference type="Proteomes" id="UP001596447"/>
    </source>
</evidence>
<dbReference type="PANTHER" id="PTHR43080:SF2">
    <property type="entry name" value="CBS DOMAIN-CONTAINING PROTEIN"/>
    <property type="match status" value="1"/>
</dbReference>
<organism evidence="5 6">
    <name type="scientific">Halospeciosus flavus</name>
    <dbReference type="NCBI Taxonomy" id="3032283"/>
    <lineage>
        <taxon>Archaea</taxon>
        <taxon>Methanobacteriati</taxon>
        <taxon>Methanobacteriota</taxon>
        <taxon>Stenosarchaea group</taxon>
        <taxon>Halobacteria</taxon>
        <taxon>Halobacteriales</taxon>
        <taxon>Halobacteriaceae</taxon>
        <taxon>Halospeciosus</taxon>
    </lineage>
</organism>
<comment type="caution">
    <text evidence="5">The sequence shown here is derived from an EMBL/GenBank/DDBJ whole genome shotgun (WGS) entry which is preliminary data.</text>
</comment>
<keyword evidence="1 2" id="KW-0129">CBS domain</keyword>
<protein>
    <submittedName>
        <fullName evidence="5">HPP family protein</fullName>
    </submittedName>
</protein>
<gene>
    <name evidence="4" type="ORF">ACFQJ9_00120</name>
    <name evidence="5" type="ORF">ACFQJ9_04085</name>
</gene>
<dbReference type="SUPFAM" id="SSF54631">
    <property type="entry name" value="CBS-domain pair"/>
    <property type="match status" value="1"/>
</dbReference>
<evidence type="ECO:0000256" key="1">
    <source>
        <dbReference type="ARBA" id="ARBA00023122"/>
    </source>
</evidence>
<accession>A0ABD5Z0C5</accession>
<proteinExistence type="predicted"/>
<dbReference type="EMBL" id="JBHTAR010000001">
    <property type="protein sequence ID" value="MFC7197927.1"/>
    <property type="molecule type" value="Genomic_DNA"/>
</dbReference>
<dbReference type="EMBL" id="JBHTAR010000011">
    <property type="protein sequence ID" value="MFC7198609.1"/>
    <property type="molecule type" value="Genomic_DNA"/>
</dbReference>
<dbReference type="Proteomes" id="UP001596447">
    <property type="component" value="Unassembled WGS sequence"/>
</dbReference>
<reference evidence="5" key="3">
    <citation type="submission" date="2024-09" db="EMBL/GenBank/DDBJ databases">
        <authorList>
            <person name="Sun Q."/>
        </authorList>
    </citation>
    <scope>NUCLEOTIDE SEQUENCE</scope>
    <source>
        <strain evidence="5">NBRC 114356</strain>
    </source>
</reference>
<reference evidence="6" key="2">
    <citation type="journal article" date="2019" name="Int. J. Syst. Evol. Microbiol.">
        <title>The Global Catalogue of Microorganisms (GCM) 10K type strain sequencing project: providing services to taxonomists for standard genome sequencing and annotation.</title>
        <authorList>
            <consortium name="The Broad Institute Genomics Platform"/>
            <consortium name="The Broad Institute Genome Sequencing Center for Infectious Disease"/>
            <person name="Wu L."/>
            <person name="Ma J."/>
        </authorList>
    </citation>
    <scope>NUCLEOTIDE SEQUENCE [LARGE SCALE GENOMIC DNA]</scope>
    <source>
        <strain evidence="6">XZGYJ-43</strain>
    </source>
</reference>
<dbReference type="RefSeq" id="WP_279528570.1">
    <property type="nucleotide sequence ID" value="NZ_CP122312.1"/>
</dbReference>
<evidence type="ECO:0000313" key="4">
    <source>
        <dbReference type="EMBL" id="MFC7197927.1"/>
    </source>
</evidence>
<feature type="domain" description="CBS" evidence="3">
    <location>
        <begin position="10"/>
        <end position="68"/>
    </location>
</feature>
<reference evidence="5" key="1">
    <citation type="journal article" date="2014" name="Int. J. Syst. Evol. Microbiol.">
        <title>Complete genome sequence of Corynebacterium casei LMG S-19264T (=DSM 44701T), isolated from a smear-ripened cheese.</title>
        <authorList>
            <consortium name="US DOE Joint Genome Institute (JGI-PGF)"/>
            <person name="Walter F."/>
            <person name="Albersmeier A."/>
            <person name="Kalinowski J."/>
            <person name="Ruckert C."/>
        </authorList>
    </citation>
    <scope>NUCLEOTIDE SEQUENCE [LARGE SCALE GENOMIC DNA]</scope>
    <source>
        <strain evidence="5">NBRC 114356</strain>
    </source>
</reference>
<evidence type="ECO:0000259" key="3">
    <source>
        <dbReference type="PROSITE" id="PS51371"/>
    </source>
</evidence>
<dbReference type="AlphaFoldDB" id="A0ABD5Z0C5"/>
<dbReference type="PANTHER" id="PTHR43080">
    <property type="entry name" value="CBS DOMAIN-CONTAINING PROTEIN CBSX3, MITOCHONDRIAL"/>
    <property type="match status" value="1"/>
</dbReference>